<evidence type="ECO:0000256" key="15">
    <source>
        <dbReference type="PIRSR" id="PIRSR006337-1"/>
    </source>
</evidence>
<keyword evidence="20" id="KW-1185">Reference proteome</keyword>
<comment type="caution">
    <text evidence="19">The sequence shown here is derived from an EMBL/GenBank/DDBJ whole genome shotgun (WGS) entry which is preliminary data.</text>
</comment>
<dbReference type="PANTHER" id="PTHR43651:SF11">
    <property type="entry name" value="MALTO-OLIGOSYLTREHALOSE TREHALOHYDROLASE"/>
    <property type="match status" value="1"/>
</dbReference>
<evidence type="ECO:0000256" key="1">
    <source>
        <dbReference type="ARBA" id="ARBA00004496"/>
    </source>
</evidence>
<evidence type="ECO:0000256" key="10">
    <source>
        <dbReference type="ARBA" id="ARBA00032057"/>
    </source>
</evidence>
<dbReference type="InterPro" id="IPR012768">
    <property type="entry name" value="Trehalose_TreZ"/>
</dbReference>
<evidence type="ECO:0000256" key="14">
    <source>
        <dbReference type="PIRNR" id="PIRNR006337"/>
    </source>
</evidence>
<dbReference type="PANTHER" id="PTHR43651">
    <property type="entry name" value="1,4-ALPHA-GLUCAN-BRANCHING ENZYME"/>
    <property type="match status" value="1"/>
</dbReference>
<evidence type="ECO:0000256" key="8">
    <source>
        <dbReference type="ARBA" id="ARBA00023277"/>
    </source>
</evidence>
<dbReference type="InterPro" id="IPR044901">
    <property type="entry name" value="Trehalose_TreZ_E-set_sf"/>
</dbReference>
<keyword evidence="9 14" id="KW-0326">Glycosidase</keyword>
<organism evidence="19 20">
    <name type="scientific">Xanthocytophaga agilis</name>
    <dbReference type="NCBI Taxonomy" id="3048010"/>
    <lineage>
        <taxon>Bacteria</taxon>
        <taxon>Pseudomonadati</taxon>
        <taxon>Bacteroidota</taxon>
        <taxon>Cytophagia</taxon>
        <taxon>Cytophagales</taxon>
        <taxon>Rhodocytophagaceae</taxon>
        <taxon>Xanthocytophaga</taxon>
    </lineage>
</organism>
<dbReference type="GO" id="GO:0005992">
    <property type="term" value="P:trehalose biosynthetic process"/>
    <property type="evidence" value="ECO:0007669"/>
    <property type="project" value="UniProtKB-UniRule"/>
</dbReference>
<dbReference type="GO" id="GO:0033942">
    <property type="term" value="F:4-alpha-D-(1-&gt;4)-alpha-D-glucanotrehalose trehalohydrolase activity"/>
    <property type="evidence" value="ECO:0007669"/>
    <property type="project" value="UniProtKB-EC"/>
</dbReference>
<reference evidence="19" key="1">
    <citation type="submission" date="2023-05" db="EMBL/GenBank/DDBJ databases">
        <authorList>
            <person name="Zhang X."/>
        </authorList>
    </citation>
    <scope>NUCLEOTIDE SEQUENCE</scope>
    <source>
        <strain evidence="19">BD1B2-1</strain>
    </source>
</reference>
<feature type="binding site" evidence="16">
    <location>
        <begin position="392"/>
        <end position="397"/>
    </location>
    <ligand>
        <name>substrate</name>
    </ligand>
</feature>
<evidence type="ECO:0000256" key="7">
    <source>
        <dbReference type="ARBA" id="ARBA00022801"/>
    </source>
</evidence>
<dbReference type="PIRSF" id="PIRSF006337">
    <property type="entry name" value="Trehalose_TreZ"/>
    <property type="match status" value="1"/>
</dbReference>
<evidence type="ECO:0000256" key="3">
    <source>
        <dbReference type="ARBA" id="ARBA00008061"/>
    </source>
</evidence>
<comment type="catalytic activity">
    <reaction evidence="12 14">
        <text>hydrolysis of (1-&gt;4)-alpha-D-glucosidic linkage in 4-alpha-D-[(1-&gt;4)-alpha-D-glucanosyl]n trehalose to yield trehalose and (1-&gt;4)-alpha-D-glucan.</text>
        <dbReference type="EC" id="3.2.1.141"/>
    </reaction>
</comment>
<dbReference type="RefSeq" id="WP_314514446.1">
    <property type="nucleotide sequence ID" value="NZ_JASJOU010000009.1"/>
</dbReference>
<feature type="domain" description="Glycosyl hydrolase family 13 catalytic" evidence="18">
    <location>
        <begin position="116"/>
        <end position="460"/>
    </location>
</feature>
<dbReference type="NCBIfam" id="TIGR02402">
    <property type="entry name" value="trehalose_TreZ"/>
    <property type="match status" value="1"/>
</dbReference>
<feature type="active site" description="Proton donor" evidence="15">
    <location>
        <position position="299"/>
    </location>
</feature>
<evidence type="ECO:0000256" key="12">
    <source>
        <dbReference type="ARBA" id="ARBA00034013"/>
    </source>
</evidence>
<evidence type="ECO:0000259" key="18">
    <source>
        <dbReference type="SMART" id="SM00642"/>
    </source>
</evidence>
<dbReference type="Pfam" id="PF00128">
    <property type="entry name" value="Alpha-amylase"/>
    <property type="match status" value="1"/>
</dbReference>
<evidence type="ECO:0000256" key="4">
    <source>
        <dbReference type="ARBA" id="ARBA00012268"/>
    </source>
</evidence>
<comment type="similarity">
    <text evidence="3 14">Belongs to the glycosyl hydrolase 13 family.</text>
</comment>
<dbReference type="Proteomes" id="UP001232063">
    <property type="component" value="Unassembled WGS sequence"/>
</dbReference>
<dbReference type="EMBL" id="JASJOU010000009">
    <property type="protein sequence ID" value="MDJ1503810.1"/>
    <property type="molecule type" value="Genomic_DNA"/>
</dbReference>
<evidence type="ECO:0000256" key="6">
    <source>
        <dbReference type="ARBA" id="ARBA00022490"/>
    </source>
</evidence>
<evidence type="ECO:0000256" key="16">
    <source>
        <dbReference type="PIRSR" id="PIRSR006337-2"/>
    </source>
</evidence>
<accession>A0AAE3R5W2</accession>
<feature type="site" description="Transition state stabilizer" evidence="17">
    <location>
        <position position="393"/>
    </location>
</feature>
<evidence type="ECO:0000256" key="17">
    <source>
        <dbReference type="PIRSR" id="PIRSR006337-3"/>
    </source>
</evidence>
<keyword evidence="8" id="KW-0119">Carbohydrate metabolism</keyword>
<feature type="binding site" evidence="16">
    <location>
        <begin position="260"/>
        <end position="265"/>
    </location>
    <ligand>
        <name>substrate</name>
    </ligand>
</feature>
<dbReference type="SMART" id="SM00642">
    <property type="entry name" value="Aamy"/>
    <property type="match status" value="1"/>
</dbReference>
<feature type="binding site" evidence="16">
    <location>
        <begin position="324"/>
        <end position="328"/>
    </location>
    <ligand>
        <name>substrate</name>
    </ligand>
</feature>
<dbReference type="SUPFAM" id="SSF81296">
    <property type="entry name" value="E set domains"/>
    <property type="match status" value="1"/>
</dbReference>
<dbReference type="AlphaFoldDB" id="A0AAE3R5W2"/>
<proteinExistence type="inferred from homology"/>
<dbReference type="Gene3D" id="3.20.20.80">
    <property type="entry name" value="Glycosidases"/>
    <property type="match status" value="1"/>
</dbReference>
<dbReference type="Gene3D" id="1.10.10.760">
    <property type="entry name" value="E-set domains of sugar-utilizing enzymes"/>
    <property type="match status" value="1"/>
</dbReference>
<dbReference type="InterPro" id="IPR017853">
    <property type="entry name" value="GH"/>
</dbReference>
<dbReference type="InterPro" id="IPR006047">
    <property type="entry name" value="GH13_cat_dom"/>
</dbReference>
<protein>
    <recommendedName>
        <fullName evidence="5 13">Malto-oligosyltrehalose trehalohydrolase</fullName>
        <shortName evidence="14">MTHase</shortName>
        <ecNumber evidence="4 13">3.2.1.141</ecNumber>
    </recommendedName>
    <alternativeName>
        <fullName evidence="11 14">4-alpha-D-((1-&gt;4)-alpha-D-glucano)trehalose trehalohydrolase</fullName>
    </alternativeName>
    <alternativeName>
        <fullName evidence="10 14">Maltooligosyl trehalose trehalohydrolase</fullName>
    </alternativeName>
</protein>
<dbReference type="InterPro" id="IPR013783">
    <property type="entry name" value="Ig-like_fold"/>
</dbReference>
<evidence type="ECO:0000256" key="13">
    <source>
        <dbReference type="NCBIfam" id="TIGR02402"/>
    </source>
</evidence>
<sequence>MKFVGAEYLGNNRCAFTVWAPQKKSMTLHFVYPKERKIEMKKDGQGYFNVLLDEVSPSDRYFFAPDGDKIERYPDPGSYYQPEGVTGPSQVIDHTAYHWQDQQWRGIPFNELIFYELHVGLFTSEGTFEAIIPYLDELVAIGINALQLMPVNQFPGSRNWGYDGVYPYAVQHSYGGPEGLKKLVDTCHQKGIAVFLDVVYNHLGPEGNYFDKFGPYTTNAYCTPWGDAINFDKEYSDGVRDFFSNNPVFWFELYHIDGLRFDAIHLMYDHNAVTIWDEIHAKVHMCEQQLGRPLYMVAESDFNSPKVMQVPEVGGLGFHAQWLDDFHHAMYVLLDKKGLQRYEDFGHMEQLAKAFKEGFVHTGEYVKARKRRYGTSAAGLSGDKFIVFTMNHDQAGNRVKGERLSKLIDFERLKVAAAGMLLSPYLPMLFMGEEYAEDVPFFYFIDYSEKELIKAVQKSRREQLAGYGDVGNPPDPQAETTFKACILQWDKRRSGKHASMLEWYKTLIAVRKQYEVLQNYTKNDLTVTVLGQSGIALLRQSKDGLQKLVCLLNLKDVTIEYTFPSLSGSWDKLLDSKDTQWLEKKQKVKQAPARAKAEETIQIPSLCVLLYEQKVDE</sequence>
<evidence type="ECO:0000256" key="11">
    <source>
        <dbReference type="ARBA" id="ARBA00033284"/>
    </source>
</evidence>
<keyword evidence="6" id="KW-0963">Cytoplasm</keyword>
<evidence type="ECO:0000313" key="20">
    <source>
        <dbReference type="Proteomes" id="UP001232063"/>
    </source>
</evidence>
<gene>
    <name evidence="19" type="primary">treZ</name>
    <name evidence="19" type="ORF">QNI22_24320</name>
</gene>
<dbReference type="InterPro" id="IPR014756">
    <property type="entry name" value="Ig_E-set"/>
</dbReference>
<dbReference type="EC" id="3.2.1.141" evidence="4 13"/>
<comment type="subcellular location">
    <subcellularLocation>
        <location evidence="1 15">Cytoplasm</location>
    </subcellularLocation>
</comment>
<name>A0AAE3R5W2_9BACT</name>
<evidence type="ECO:0000256" key="9">
    <source>
        <dbReference type="ARBA" id="ARBA00023295"/>
    </source>
</evidence>
<dbReference type="GO" id="GO:0005737">
    <property type="term" value="C:cytoplasm"/>
    <property type="evidence" value="ECO:0007669"/>
    <property type="project" value="UniProtKB-SubCell"/>
</dbReference>
<dbReference type="CDD" id="cd02853">
    <property type="entry name" value="E_set_MTHase_like_N"/>
    <property type="match status" value="1"/>
</dbReference>
<dbReference type="SUPFAM" id="SSF51445">
    <property type="entry name" value="(Trans)glycosidases"/>
    <property type="match status" value="1"/>
</dbReference>
<feature type="active site" description="Nucleophile" evidence="15">
    <location>
        <position position="262"/>
    </location>
</feature>
<evidence type="ECO:0000256" key="2">
    <source>
        <dbReference type="ARBA" id="ARBA00005199"/>
    </source>
</evidence>
<evidence type="ECO:0000313" key="19">
    <source>
        <dbReference type="EMBL" id="MDJ1503810.1"/>
    </source>
</evidence>
<dbReference type="Gene3D" id="2.60.40.10">
    <property type="entry name" value="Immunoglobulins"/>
    <property type="match status" value="1"/>
</dbReference>
<comment type="pathway">
    <text evidence="2 14">Glycan biosynthesis; trehalose biosynthesis.</text>
</comment>
<keyword evidence="7 14" id="KW-0378">Hydrolase</keyword>
<dbReference type="CDD" id="cd11325">
    <property type="entry name" value="AmyAc_GTHase"/>
    <property type="match status" value="1"/>
</dbReference>
<evidence type="ECO:0000256" key="5">
    <source>
        <dbReference type="ARBA" id="ARBA00015938"/>
    </source>
</evidence>